<comment type="caution">
    <text evidence="3">The sequence shown here is derived from an EMBL/GenBank/DDBJ whole genome shotgun (WGS) entry which is preliminary data.</text>
</comment>
<evidence type="ECO:0000313" key="4">
    <source>
        <dbReference type="Proteomes" id="UP000554965"/>
    </source>
</evidence>
<feature type="domain" description="PE" evidence="2">
    <location>
        <begin position="4"/>
        <end position="93"/>
    </location>
</feature>
<evidence type="ECO:0000313" key="3">
    <source>
        <dbReference type="EMBL" id="SOJ56630.1"/>
    </source>
</evidence>
<accession>A0A7Z7NC34</accession>
<dbReference type="InterPro" id="IPR000084">
    <property type="entry name" value="PE-PGRS_N"/>
</dbReference>
<dbReference type="Proteomes" id="UP000554965">
    <property type="component" value="Unassembled WGS sequence"/>
</dbReference>
<dbReference type="SUPFAM" id="SSF140459">
    <property type="entry name" value="PE/PPE dimer-like"/>
    <property type="match status" value="1"/>
</dbReference>
<dbReference type="InterPro" id="IPR048996">
    <property type="entry name" value="PGRS_rpt"/>
</dbReference>
<dbReference type="EMBL" id="OCTY01000002">
    <property type="protein sequence ID" value="SOJ56630.1"/>
    <property type="molecule type" value="Genomic_DNA"/>
</dbReference>
<organism evidence="3 4">
    <name type="scientific">Mycobacterium simulans</name>
    <dbReference type="NCBI Taxonomy" id="627089"/>
    <lineage>
        <taxon>Bacteria</taxon>
        <taxon>Bacillati</taxon>
        <taxon>Actinomycetota</taxon>
        <taxon>Actinomycetes</taxon>
        <taxon>Mycobacteriales</taxon>
        <taxon>Mycobacteriaceae</taxon>
        <taxon>Mycobacterium</taxon>
    </lineage>
</organism>
<dbReference type="Gene3D" id="1.10.287.850">
    <property type="entry name" value="HP0062-like domain"/>
    <property type="match status" value="1"/>
</dbReference>
<protein>
    <submittedName>
        <fullName evidence="3">PE-PGRS family protein PE_PGRS16</fullName>
    </submittedName>
</protein>
<reference evidence="3 4" key="1">
    <citation type="submission" date="2017-10" db="EMBL/GenBank/DDBJ databases">
        <authorList>
            <consortium name="Urmite Genomes"/>
        </authorList>
    </citation>
    <scope>NUCLEOTIDE SEQUENCE [LARGE SCALE GENOMIC DNA]</scope>
    <source>
        <strain evidence="3 4">FB-527</strain>
    </source>
</reference>
<evidence type="ECO:0000256" key="1">
    <source>
        <dbReference type="SAM" id="MobiDB-lite"/>
    </source>
</evidence>
<evidence type="ECO:0000259" key="2">
    <source>
        <dbReference type="Pfam" id="PF00934"/>
    </source>
</evidence>
<sequence length="265" mass="24486">MTFVIAAPEALSAAALDLAGYRSALSAADAAAAAATTQVQAAASDEVSIAISALFRDYAQLYQALSAQAAAFHSDLVAHLNAAAASYASTEAALEQTLLSALNARSEKLLGRPMIGDGANGTAAQPDGGAGGLLYGNGGNGYSHTGAGGAAGNGGPAGLIGNGGAGGAGTHGGAGGVGGWLFGNGGPGGNGGTGGNAGNGGAAGLIGIGGAGGVGGSGAHGGAGGAGGFVFGKGGARGERGGAPSLFTNPPPPSPDQDHDAGFRF</sequence>
<feature type="region of interest" description="Disordered" evidence="1">
    <location>
        <begin position="228"/>
        <end position="265"/>
    </location>
</feature>
<dbReference type="PRINTS" id="PR01228">
    <property type="entry name" value="EGGSHELL"/>
</dbReference>
<dbReference type="Pfam" id="PF00934">
    <property type="entry name" value="PE"/>
    <property type="match status" value="1"/>
</dbReference>
<name>A0A7Z7NC34_9MYCO</name>
<gene>
    <name evidence="3" type="ORF">MSIMFB_04106</name>
</gene>
<dbReference type="Pfam" id="PF21526">
    <property type="entry name" value="PGRS"/>
    <property type="match status" value="1"/>
</dbReference>
<dbReference type="InterPro" id="IPR038332">
    <property type="entry name" value="PPE_sf"/>
</dbReference>
<dbReference type="AlphaFoldDB" id="A0A7Z7NC34"/>
<feature type="compositionally biased region" description="Basic and acidic residues" evidence="1">
    <location>
        <begin position="256"/>
        <end position="265"/>
    </location>
</feature>
<keyword evidence="4" id="KW-1185">Reference proteome</keyword>
<proteinExistence type="predicted"/>